<proteinExistence type="predicted"/>
<gene>
    <name evidence="3" type="ORF">B0T16DRAFT_414599</name>
</gene>
<dbReference type="PANTHER" id="PTHR35391:SF5">
    <property type="entry name" value="DUF6590 DOMAIN-CONTAINING PROTEIN"/>
    <property type="match status" value="1"/>
</dbReference>
<feature type="domain" description="C2H2-type" evidence="2">
    <location>
        <begin position="377"/>
        <end position="402"/>
    </location>
</feature>
<keyword evidence="4" id="KW-1185">Reference proteome</keyword>
<dbReference type="EMBL" id="JAULSV010000004">
    <property type="protein sequence ID" value="KAK0647028.1"/>
    <property type="molecule type" value="Genomic_DNA"/>
</dbReference>
<comment type="caution">
    <text evidence="3">The sequence shown here is derived from an EMBL/GenBank/DDBJ whole genome shotgun (WGS) entry which is preliminary data.</text>
</comment>
<feature type="domain" description="C2H2-type" evidence="2">
    <location>
        <begin position="313"/>
        <end position="341"/>
    </location>
</feature>
<evidence type="ECO:0000313" key="4">
    <source>
        <dbReference type="Proteomes" id="UP001174936"/>
    </source>
</evidence>
<keyword evidence="1" id="KW-0175">Coiled coil</keyword>
<evidence type="ECO:0000256" key="1">
    <source>
        <dbReference type="SAM" id="Coils"/>
    </source>
</evidence>
<dbReference type="InterPro" id="IPR013087">
    <property type="entry name" value="Znf_C2H2_type"/>
</dbReference>
<protein>
    <recommendedName>
        <fullName evidence="2">C2H2-type domain-containing protein</fullName>
    </recommendedName>
</protein>
<dbReference type="SMART" id="SM00355">
    <property type="entry name" value="ZnF_C2H2"/>
    <property type="match status" value="3"/>
</dbReference>
<dbReference type="AlphaFoldDB" id="A0AA39Y6U5"/>
<reference evidence="3" key="1">
    <citation type="submission" date="2023-06" db="EMBL/GenBank/DDBJ databases">
        <title>Genome-scale phylogeny and comparative genomics of the fungal order Sordariales.</title>
        <authorList>
            <consortium name="Lawrence Berkeley National Laboratory"/>
            <person name="Hensen N."/>
            <person name="Bonometti L."/>
            <person name="Westerberg I."/>
            <person name="Brannstrom I.O."/>
            <person name="Guillou S."/>
            <person name="Cros-Aarteil S."/>
            <person name="Calhoun S."/>
            <person name="Haridas S."/>
            <person name="Kuo A."/>
            <person name="Mondo S."/>
            <person name="Pangilinan J."/>
            <person name="Riley R."/>
            <person name="Labutti K."/>
            <person name="Andreopoulos B."/>
            <person name="Lipzen A."/>
            <person name="Chen C."/>
            <person name="Yanf M."/>
            <person name="Daum C."/>
            <person name="Ng V."/>
            <person name="Clum A."/>
            <person name="Steindorff A."/>
            <person name="Ohm R."/>
            <person name="Martin F."/>
            <person name="Silar P."/>
            <person name="Natvig D."/>
            <person name="Lalanne C."/>
            <person name="Gautier V."/>
            <person name="Ament-Velasquez S.L."/>
            <person name="Kruys A."/>
            <person name="Hutchinson M.I."/>
            <person name="Powell A.J."/>
            <person name="Barry K."/>
            <person name="Miller A.N."/>
            <person name="Grigoriev I.V."/>
            <person name="Debuchy R."/>
            <person name="Gladieux P."/>
            <person name="Thoren M.H."/>
            <person name="Johannesson H."/>
        </authorList>
    </citation>
    <scope>NUCLEOTIDE SEQUENCE</scope>
    <source>
        <strain evidence="3">SMH2532-1</strain>
    </source>
</reference>
<evidence type="ECO:0000313" key="3">
    <source>
        <dbReference type="EMBL" id="KAK0647028.1"/>
    </source>
</evidence>
<sequence>MKHDSIFDATLACRARLMRCIDSPDLMVEEWPRKRLADLNLWASDSGALAEQRASLDQRIADSDKQAVRKVILNLLGLLDSLFLRCQKLASKGLANKGRAKTLASTFQDAENILVQLAKISAAIRRAGNHARLERADASFQAERHVELKQHLEFLVHIAQDGRDLGRLDTHFAPTGGLADVAKRLISANLIRRHRFLYAQRRWGKQAAERKTAEVLPSGESQAQLVVKSQKLPMLDRILNRPGFISRDTTPGPQPTCPATGAPSVITSTVPTAVQGPIHIPQGSRVSTVAPSSTTSKVVYPKPPRSEEGAMFFRCPCCYQTLPVTFKSRARWRKHLSEDIHPYTCILDDCPRPQQLYVTRKEWSRHMREDHEMSKYWLCSACLEPRRFDIEHHFTAHLRDEHNEVIPEEQIPTLISMSTYNTPLTTVSCPLCPLPSDGVEIDPNAMLDHAAEHVHSFSLRSLPWPIPEHGEREYLGLGLEDFSDGVTFFDISSNISSANTSTSLSRRDYSDDETEASLEFSFQDENPDVPWEGDLHTPPDNIAAPVVVPSAKSPPNLKHRDSDTDLTFTAQEVANAQVIYFKYRAPEWAAFLSGAPSVVYTLAILRKPGLVKTSIASLVMKSTTILGEDGIIIGTLPHDLLLPNLDYCKTAGRSAFLEAQEIMESMYEAAGNIVADGGTIAHVIELLKYPEDARDQLIQEVESIQSTSQSFLAKITCLYESFDLWYWVARSLENAALGAKGEARDRKTEMVNQVEQMDQKLRNLNFRLRELELRHDVATQETARAGGEADTLEKLALTPELTSNEVERASKIMKIPGHRSNFKELASTSKRGDRMINESTEELNEAGPRDEIVKIRYERQQHTEAMAHSAETKAQIVRLEKEEIELDDFVRIIGELSRQVGELKEHILQLMEFMSFALEVRGFDLETHATELLNLLRMPNGVRKNGFNVDRKASGDLILL</sequence>
<dbReference type="Pfam" id="PF26082">
    <property type="entry name" value="zf-C2H2_AcuF"/>
    <property type="match status" value="1"/>
</dbReference>
<feature type="domain" description="C2H2-type" evidence="2">
    <location>
        <begin position="343"/>
        <end position="371"/>
    </location>
</feature>
<feature type="coiled-coil region" evidence="1">
    <location>
        <begin position="754"/>
        <end position="781"/>
    </location>
</feature>
<dbReference type="PANTHER" id="PTHR35391">
    <property type="entry name" value="C2H2-TYPE DOMAIN-CONTAINING PROTEIN-RELATED"/>
    <property type="match status" value="1"/>
</dbReference>
<dbReference type="InterPro" id="IPR058925">
    <property type="entry name" value="zf-C2H2_AcuF"/>
</dbReference>
<name>A0AA39Y6U5_9PEZI</name>
<dbReference type="Proteomes" id="UP001174936">
    <property type="component" value="Unassembled WGS sequence"/>
</dbReference>
<accession>A0AA39Y6U5</accession>
<organism evidence="3 4">
    <name type="scientific">Cercophora newfieldiana</name>
    <dbReference type="NCBI Taxonomy" id="92897"/>
    <lineage>
        <taxon>Eukaryota</taxon>
        <taxon>Fungi</taxon>
        <taxon>Dikarya</taxon>
        <taxon>Ascomycota</taxon>
        <taxon>Pezizomycotina</taxon>
        <taxon>Sordariomycetes</taxon>
        <taxon>Sordariomycetidae</taxon>
        <taxon>Sordariales</taxon>
        <taxon>Lasiosphaeriaceae</taxon>
        <taxon>Cercophora</taxon>
    </lineage>
</organism>
<evidence type="ECO:0000259" key="2">
    <source>
        <dbReference type="SMART" id="SM00355"/>
    </source>
</evidence>